<dbReference type="Pfam" id="PF03765">
    <property type="entry name" value="CRAL_TRIO_N"/>
    <property type="match status" value="1"/>
</dbReference>
<evidence type="ECO:0000313" key="3">
    <source>
        <dbReference type="EMBL" id="KAK4879701.1"/>
    </source>
</evidence>
<gene>
    <name evidence="3" type="ORF">RN001_007847</name>
</gene>
<dbReference type="PANTHER" id="PTHR10174:SF130">
    <property type="entry name" value="ALPHA-TOCOPHEROL TRANSFER PROTEIN-LIKE"/>
    <property type="match status" value="1"/>
</dbReference>
<feature type="region of interest" description="Disordered" evidence="1">
    <location>
        <begin position="1"/>
        <end position="20"/>
    </location>
</feature>
<sequence>MPMDTKPITNNPFNGSFNKPTTLNPKFLKIAEDELHETPENYKEQLKLMHNLVINDKNLTVPDDTDFIIRFLRARKFDSQKAFRMLQRYFLMKIRFPELFKCPLPSEISRILEFQAQHMLPNRDQYGHRVYILRVEKFDSSKVSIDDIFRTNILALEEIVREPETQIAGIVVIVDMAGLSLHHARFFTPHYAKKSVEVVQETFPLRFKGFHIVNEPFYFDAVMAVLKPFLKDKVRKRIYLHGSNLSSLHAFIKPDILPMEYGGSAGLFNNEVWRLQLLAEEKYFKNLENYGYQIDNKKK</sequence>
<keyword evidence="4" id="KW-1185">Reference proteome</keyword>
<name>A0AAN7PCE8_9COLE</name>
<dbReference type="InterPro" id="IPR036865">
    <property type="entry name" value="CRAL-TRIO_dom_sf"/>
</dbReference>
<dbReference type="InterPro" id="IPR011074">
    <property type="entry name" value="CRAL/TRIO_N_dom"/>
</dbReference>
<comment type="caution">
    <text evidence="3">The sequence shown here is derived from an EMBL/GenBank/DDBJ whole genome shotgun (WGS) entry which is preliminary data.</text>
</comment>
<reference evidence="4" key="1">
    <citation type="submission" date="2023-01" db="EMBL/GenBank/DDBJ databases">
        <title>Key to firefly adult light organ development and bioluminescence: homeobox transcription factors regulate luciferase expression and transportation to peroxisome.</title>
        <authorList>
            <person name="Fu X."/>
        </authorList>
    </citation>
    <scope>NUCLEOTIDE SEQUENCE [LARGE SCALE GENOMIC DNA]</scope>
</reference>
<dbReference type="Gene3D" id="1.10.8.20">
    <property type="entry name" value="N-terminal domain of phosphatidylinositol transfer protein sec14p"/>
    <property type="match status" value="1"/>
</dbReference>
<dbReference type="PANTHER" id="PTHR10174">
    <property type="entry name" value="ALPHA-TOCOPHEROL TRANSFER PROTEIN-RELATED"/>
    <property type="match status" value="1"/>
</dbReference>
<dbReference type="GO" id="GO:1902936">
    <property type="term" value="F:phosphatidylinositol bisphosphate binding"/>
    <property type="evidence" value="ECO:0007669"/>
    <property type="project" value="TreeGrafter"/>
</dbReference>
<feature type="domain" description="CRAL-TRIO" evidence="2">
    <location>
        <begin position="107"/>
        <end position="269"/>
    </location>
</feature>
<evidence type="ECO:0000256" key="1">
    <source>
        <dbReference type="SAM" id="MobiDB-lite"/>
    </source>
</evidence>
<dbReference type="InterPro" id="IPR001251">
    <property type="entry name" value="CRAL-TRIO_dom"/>
</dbReference>
<dbReference type="SUPFAM" id="SSF52087">
    <property type="entry name" value="CRAL/TRIO domain"/>
    <property type="match status" value="1"/>
</dbReference>
<dbReference type="PROSITE" id="PS50191">
    <property type="entry name" value="CRAL_TRIO"/>
    <property type="match status" value="1"/>
</dbReference>
<dbReference type="Proteomes" id="UP001353858">
    <property type="component" value="Unassembled WGS sequence"/>
</dbReference>
<dbReference type="CDD" id="cd00170">
    <property type="entry name" value="SEC14"/>
    <property type="match status" value="1"/>
</dbReference>
<dbReference type="GO" id="GO:0016020">
    <property type="term" value="C:membrane"/>
    <property type="evidence" value="ECO:0007669"/>
    <property type="project" value="TreeGrafter"/>
</dbReference>
<dbReference type="InterPro" id="IPR036273">
    <property type="entry name" value="CRAL/TRIO_N_dom_sf"/>
</dbReference>
<dbReference type="EMBL" id="JARPUR010000003">
    <property type="protein sequence ID" value="KAK4879701.1"/>
    <property type="molecule type" value="Genomic_DNA"/>
</dbReference>
<dbReference type="Pfam" id="PF00650">
    <property type="entry name" value="CRAL_TRIO"/>
    <property type="match status" value="1"/>
</dbReference>
<organism evidence="3 4">
    <name type="scientific">Aquatica leii</name>
    <dbReference type="NCBI Taxonomy" id="1421715"/>
    <lineage>
        <taxon>Eukaryota</taxon>
        <taxon>Metazoa</taxon>
        <taxon>Ecdysozoa</taxon>
        <taxon>Arthropoda</taxon>
        <taxon>Hexapoda</taxon>
        <taxon>Insecta</taxon>
        <taxon>Pterygota</taxon>
        <taxon>Neoptera</taxon>
        <taxon>Endopterygota</taxon>
        <taxon>Coleoptera</taxon>
        <taxon>Polyphaga</taxon>
        <taxon>Elateriformia</taxon>
        <taxon>Elateroidea</taxon>
        <taxon>Lampyridae</taxon>
        <taxon>Luciolinae</taxon>
        <taxon>Aquatica</taxon>
    </lineage>
</organism>
<feature type="compositionally biased region" description="Polar residues" evidence="1">
    <location>
        <begin position="7"/>
        <end position="20"/>
    </location>
</feature>
<dbReference type="SMART" id="SM00516">
    <property type="entry name" value="SEC14"/>
    <property type="match status" value="1"/>
</dbReference>
<evidence type="ECO:0000259" key="2">
    <source>
        <dbReference type="PROSITE" id="PS50191"/>
    </source>
</evidence>
<dbReference type="SMART" id="SM01100">
    <property type="entry name" value="CRAL_TRIO_N"/>
    <property type="match status" value="1"/>
</dbReference>
<accession>A0AAN7PCE8</accession>
<dbReference type="SUPFAM" id="SSF46938">
    <property type="entry name" value="CRAL/TRIO N-terminal domain"/>
    <property type="match status" value="1"/>
</dbReference>
<evidence type="ECO:0000313" key="4">
    <source>
        <dbReference type="Proteomes" id="UP001353858"/>
    </source>
</evidence>
<dbReference type="Gene3D" id="3.40.525.10">
    <property type="entry name" value="CRAL-TRIO lipid binding domain"/>
    <property type="match status" value="1"/>
</dbReference>
<dbReference type="PRINTS" id="PR00180">
    <property type="entry name" value="CRETINALDHBP"/>
</dbReference>
<dbReference type="Gene3D" id="1.20.5.1200">
    <property type="entry name" value="Alpha-tocopherol transfer"/>
    <property type="match status" value="1"/>
</dbReference>
<proteinExistence type="predicted"/>
<protein>
    <recommendedName>
        <fullName evidence="2">CRAL-TRIO domain-containing protein</fullName>
    </recommendedName>
</protein>
<dbReference type="AlphaFoldDB" id="A0AAN7PCE8"/>